<name>A0A418Q0J4_9SPHN</name>
<gene>
    <name evidence="2" type="ORF">D3M59_08810</name>
</gene>
<feature type="compositionally biased region" description="Basic residues" evidence="1">
    <location>
        <begin position="108"/>
        <end position="124"/>
    </location>
</feature>
<feature type="compositionally biased region" description="Basic and acidic residues" evidence="1">
    <location>
        <begin position="82"/>
        <end position="99"/>
    </location>
</feature>
<evidence type="ECO:0008006" key="4">
    <source>
        <dbReference type="Google" id="ProtNLM"/>
    </source>
</evidence>
<comment type="caution">
    <text evidence="2">The sequence shown here is derived from an EMBL/GenBank/DDBJ whole genome shotgun (WGS) entry which is preliminary data.</text>
</comment>
<evidence type="ECO:0000313" key="3">
    <source>
        <dbReference type="Proteomes" id="UP000285023"/>
    </source>
</evidence>
<dbReference type="PROSITE" id="PS51257">
    <property type="entry name" value="PROKAR_LIPOPROTEIN"/>
    <property type="match status" value="1"/>
</dbReference>
<evidence type="ECO:0000313" key="2">
    <source>
        <dbReference type="EMBL" id="RIX29379.1"/>
    </source>
</evidence>
<dbReference type="EMBL" id="QXTF01000002">
    <property type="protein sequence ID" value="RIX29379.1"/>
    <property type="molecule type" value="Genomic_DNA"/>
</dbReference>
<sequence length="150" mass="16739">MSAWGKFFVAAAAPLLLGGCLWGPGKFTSDLALRKNGTFVLDYRGEILLQMPDYKGPAPLPWENDMARCYADGRAEIVDTEVRTDPVDGSDEKEVEKRACTAAELRSSRRSMKKKARKRSSSAVRKAKTWPRCWACRALMMRPTAALPRT</sequence>
<accession>A0A418Q0J4</accession>
<keyword evidence="3" id="KW-1185">Reference proteome</keyword>
<reference evidence="2 3" key="1">
    <citation type="submission" date="2018-09" db="EMBL/GenBank/DDBJ databases">
        <title>Sphingomonas sp. DAC4.</title>
        <authorList>
            <person name="Seo T."/>
        </authorList>
    </citation>
    <scope>NUCLEOTIDE SEQUENCE [LARGE SCALE GENOMIC DNA]</scope>
    <source>
        <strain evidence="2 3">DAC4</strain>
    </source>
</reference>
<organism evidence="2 3">
    <name type="scientific">Sphingomonas edaphi</name>
    <dbReference type="NCBI Taxonomy" id="2315689"/>
    <lineage>
        <taxon>Bacteria</taxon>
        <taxon>Pseudomonadati</taxon>
        <taxon>Pseudomonadota</taxon>
        <taxon>Alphaproteobacteria</taxon>
        <taxon>Sphingomonadales</taxon>
        <taxon>Sphingomonadaceae</taxon>
        <taxon>Sphingomonas</taxon>
    </lineage>
</organism>
<proteinExistence type="predicted"/>
<dbReference type="Proteomes" id="UP000285023">
    <property type="component" value="Unassembled WGS sequence"/>
</dbReference>
<feature type="region of interest" description="Disordered" evidence="1">
    <location>
        <begin position="82"/>
        <end position="124"/>
    </location>
</feature>
<evidence type="ECO:0000256" key="1">
    <source>
        <dbReference type="SAM" id="MobiDB-lite"/>
    </source>
</evidence>
<dbReference type="AlphaFoldDB" id="A0A418Q0J4"/>
<protein>
    <recommendedName>
        <fullName evidence="4">Lipoprotein</fullName>
    </recommendedName>
</protein>